<evidence type="ECO:0000313" key="2">
    <source>
        <dbReference type="EMBL" id="GGW57400.1"/>
    </source>
</evidence>
<feature type="domain" description="Isochorismatase-like" evidence="1">
    <location>
        <begin position="42"/>
        <end position="156"/>
    </location>
</feature>
<dbReference type="InterPro" id="IPR036380">
    <property type="entry name" value="Isochorismatase-like_sf"/>
</dbReference>
<evidence type="ECO:0000313" key="3">
    <source>
        <dbReference type="Proteomes" id="UP000620224"/>
    </source>
</evidence>
<dbReference type="EMBL" id="BMUE01000007">
    <property type="protein sequence ID" value="GGW57400.1"/>
    <property type="molecule type" value="Genomic_DNA"/>
</dbReference>
<gene>
    <name evidence="2" type="ORF">GCM10010503_38430</name>
</gene>
<dbReference type="RefSeq" id="WP_229816126.1">
    <property type="nucleotide sequence ID" value="NZ_BMUE01000007.1"/>
</dbReference>
<organism evidence="2 3">
    <name type="scientific">Streptomyces lucensis JCM 4490</name>
    <dbReference type="NCBI Taxonomy" id="1306176"/>
    <lineage>
        <taxon>Bacteria</taxon>
        <taxon>Bacillati</taxon>
        <taxon>Actinomycetota</taxon>
        <taxon>Actinomycetes</taxon>
        <taxon>Kitasatosporales</taxon>
        <taxon>Streptomycetaceae</taxon>
        <taxon>Streptomyces</taxon>
    </lineage>
</organism>
<proteinExistence type="predicted"/>
<accession>A0A918J7V3</accession>
<dbReference type="InterPro" id="IPR000868">
    <property type="entry name" value="Isochorismatase-like_dom"/>
</dbReference>
<comment type="caution">
    <text evidence="2">The sequence shown here is derived from an EMBL/GenBank/DDBJ whole genome shotgun (WGS) entry which is preliminary data.</text>
</comment>
<dbReference type="AlphaFoldDB" id="A0A918J7V3"/>
<dbReference type="Gene3D" id="3.40.50.850">
    <property type="entry name" value="Isochorismatase-like"/>
    <property type="match status" value="1"/>
</dbReference>
<dbReference type="InterPro" id="IPR053152">
    <property type="entry name" value="Hydrolase_YcaC-like"/>
</dbReference>
<keyword evidence="3" id="KW-1185">Reference proteome</keyword>
<dbReference type="Proteomes" id="UP000620224">
    <property type="component" value="Unassembled WGS sequence"/>
</dbReference>
<sequence length="191" mass="19930">MLDPATVQLHFADLQEDIVELSATTPPATIRRSVGLLAHLAQLLDIPVTLSAAPRPGGPAVIEEASVPAPPVFIRSGPCAWDDVATRQAITAQLRKNLALCGVTSEIVVLHTALDAIAAGFEVSVLLDACGGLSPRTEQAAFRQIEAAGGRITSVASFATDLVRDFTTPTGRQVIAALHGLMEQPAAEPAR</sequence>
<protein>
    <submittedName>
        <fullName evidence="2">Hydrolase</fullName>
    </submittedName>
</protein>
<name>A0A918J7V3_9ACTN</name>
<dbReference type="GO" id="GO:0016787">
    <property type="term" value="F:hydrolase activity"/>
    <property type="evidence" value="ECO:0007669"/>
    <property type="project" value="UniProtKB-KW"/>
</dbReference>
<dbReference type="Pfam" id="PF00857">
    <property type="entry name" value="Isochorismatase"/>
    <property type="match status" value="1"/>
</dbReference>
<dbReference type="PANTHER" id="PTHR43559:SF3">
    <property type="entry name" value="HYDROLASE YCAC-RELATED"/>
    <property type="match status" value="1"/>
</dbReference>
<keyword evidence="2" id="KW-0378">Hydrolase</keyword>
<reference evidence="2 3" key="1">
    <citation type="journal article" date="2014" name="Int. J. Syst. Evol. Microbiol.">
        <title>Complete genome sequence of Corynebacterium casei LMG S-19264T (=DSM 44701T), isolated from a smear-ripened cheese.</title>
        <authorList>
            <consortium name="US DOE Joint Genome Institute (JGI-PGF)"/>
            <person name="Walter F."/>
            <person name="Albersmeier A."/>
            <person name="Kalinowski J."/>
            <person name="Ruckert C."/>
        </authorList>
    </citation>
    <scope>NUCLEOTIDE SEQUENCE [LARGE SCALE GENOMIC DNA]</scope>
    <source>
        <strain evidence="2 3">JCM 4490</strain>
    </source>
</reference>
<evidence type="ECO:0000259" key="1">
    <source>
        <dbReference type="Pfam" id="PF00857"/>
    </source>
</evidence>
<dbReference type="SUPFAM" id="SSF52499">
    <property type="entry name" value="Isochorismatase-like hydrolases"/>
    <property type="match status" value="1"/>
</dbReference>
<dbReference type="PANTHER" id="PTHR43559">
    <property type="entry name" value="HYDROLASE YCAC-RELATED"/>
    <property type="match status" value="1"/>
</dbReference>